<organism evidence="1 2">
    <name type="scientific">Sphaerodactylus townsendi</name>
    <dbReference type="NCBI Taxonomy" id="933632"/>
    <lineage>
        <taxon>Eukaryota</taxon>
        <taxon>Metazoa</taxon>
        <taxon>Chordata</taxon>
        <taxon>Craniata</taxon>
        <taxon>Vertebrata</taxon>
        <taxon>Euteleostomi</taxon>
        <taxon>Lepidosauria</taxon>
        <taxon>Squamata</taxon>
        <taxon>Bifurcata</taxon>
        <taxon>Gekkota</taxon>
        <taxon>Sphaerodactylidae</taxon>
        <taxon>Sphaerodactylus</taxon>
    </lineage>
</organism>
<protein>
    <submittedName>
        <fullName evidence="1">Uncharacterized protein</fullName>
    </submittedName>
</protein>
<name>A0ACB8FGF2_9SAUR</name>
<evidence type="ECO:0000313" key="2">
    <source>
        <dbReference type="Proteomes" id="UP000827872"/>
    </source>
</evidence>
<accession>A0ACB8FGF2</accession>
<comment type="caution">
    <text evidence="1">The sequence shown here is derived from an EMBL/GenBank/DDBJ whole genome shotgun (WGS) entry which is preliminary data.</text>
</comment>
<keyword evidence="2" id="KW-1185">Reference proteome</keyword>
<evidence type="ECO:0000313" key="1">
    <source>
        <dbReference type="EMBL" id="KAH8003970.1"/>
    </source>
</evidence>
<proteinExistence type="predicted"/>
<sequence>MDGAMGEPLMDNRQPDQTTGDLNQGTEQPAGDERGPKEEKQWPEGAKAKGRRESTWLMHPMDQDTYPEWDLAVQEEWSKAPVREGTWAPERGVDAWQQEQDKM</sequence>
<dbReference type="EMBL" id="CM037617">
    <property type="protein sequence ID" value="KAH8003970.1"/>
    <property type="molecule type" value="Genomic_DNA"/>
</dbReference>
<reference evidence="1" key="1">
    <citation type="submission" date="2021-08" db="EMBL/GenBank/DDBJ databases">
        <title>The first chromosome-level gecko genome reveals the dynamic sex chromosomes of Neotropical dwarf geckos (Sphaerodactylidae: Sphaerodactylus).</title>
        <authorList>
            <person name="Pinto B.J."/>
            <person name="Keating S.E."/>
            <person name="Gamble T."/>
        </authorList>
    </citation>
    <scope>NUCLEOTIDE SEQUENCE</scope>
    <source>
        <strain evidence="1">TG3544</strain>
    </source>
</reference>
<gene>
    <name evidence="1" type="ORF">K3G42_001059</name>
</gene>
<dbReference type="Proteomes" id="UP000827872">
    <property type="component" value="Linkage Group LG04"/>
</dbReference>